<dbReference type="RefSeq" id="WP_344962303.1">
    <property type="nucleotide sequence ID" value="NZ_BAABDS010000008.1"/>
</dbReference>
<dbReference type="SUPFAM" id="SSF53474">
    <property type="entry name" value="alpha/beta-Hydrolases"/>
    <property type="match status" value="1"/>
</dbReference>
<evidence type="ECO:0000313" key="2">
    <source>
        <dbReference type="EMBL" id="GAA3702441.1"/>
    </source>
</evidence>
<dbReference type="PANTHER" id="PTHR33840:SF1">
    <property type="entry name" value="TLE1 PHOSPHOLIPASE DOMAIN-CONTAINING PROTEIN"/>
    <property type="match status" value="1"/>
</dbReference>
<accession>A0ABP7D9C9</accession>
<dbReference type="EMBL" id="BAABDS010000008">
    <property type="protein sequence ID" value="GAA3702441.1"/>
    <property type="molecule type" value="Genomic_DNA"/>
</dbReference>
<sequence length="349" mass="39202">MSHHPQRLIVLFDGTWNDPQDNTNVVKLARSIAPFDGERRQRFFYDPGVGTSTLTRLAGGIFGAGLSKNLRQGYDWLARHYKEGDEVWVFGFSRGAYIARSMVGMIRKCGLLHVITPTSLAAAERLYRNKSAAPEGEQCRQFRARYSREINIHLLGVWDTVGALGIPGTLISERGTYSWHNTRLSNIVKRAYQALALDEHRAAYDAVPWTSPNGNKKAGQIAVEQRWFIGAHANVGGGYGVDSLADLPLAWMQHKAMAAGLALTPSTPEPLAWMTAPTDSFNDFMAGWYGRYRRWFHSGDGRHYRRLDRDGEGNRSVGVSIDPSVWARWQSVPDYRPRTLTDARKIPPE</sequence>
<keyword evidence="3" id="KW-1185">Reference proteome</keyword>
<evidence type="ECO:0000313" key="3">
    <source>
        <dbReference type="Proteomes" id="UP001501479"/>
    </source>
</evidence>
<comment type="caution">
    <text evidence="2">The sequence shown here is derived from an EMBL/GenBank/DDBJ whole genome shotgun (WGS) entry which is preliminary data.</text>
</comment>
<gene>
    <name evidence="2" type="ORF">GCM10022421_06310</name>
</gene>
<reference evidence="3" key="1">
    <citation type="journal article" date="2019" name="Int. J. Syst. Evol. Microbiol.">
        <title>The Global Catalogue of Microorganisms (GCM) 10K type strain sequencing project: providing services to taxonomists for standard genome sequencing and annotation.</title>
        <authorList>
            <consortium name="The Broad Institute Genomics Platform"/>
            <consortium name="The Broad Institute Genome Sequencing Center for Infectious Disease"/>
            <person name="Wu L."/>
            <person name="Ma J."/>
        </authorList>
    </citation>
    <scope>NUCLEOTIDE SEQUENCE [LARGE SCALE GENOMIC DNA]</scope>
    <source>
        <strain evidence="3">JCM 17329</strain>
    </source>
</reference>
<organism evidence="2 3">
    <name type="scientific">Oceanisphaera sediminis</name>
    <dbReference type="NCBI Taxonomy" id="981381"/>
    <lineage>
        <taxon>Bacteria</taxon>
        <taxon>Pseudomonadati</taxon>
        <taxon>Pseudomonadota</taxon>
        <taxon>Gammaproteobacteria</taxon>
        <taxon>Aeromonadales</taxon>
        <taxon>Aeromonadaceae</taxon>
        <taxon>Oceanisphaera</taxon>
    </lineage>
</organism>
<dbReference type="InterPro" id="IPR029058">
    <property type="entry name" value="AB_hydrolase_fold"/>
</dbReference>
<name>A0ABP7D9C9_9GAMM</name>
<feature type="domain" description="T6SS Phospholipase effector Tle1-like catalytic" evidence="1">
    <location>
        <begin position="7"/>
        <end position="254"/>
    </location>
</feature>
<protein>
    <submittedName>
        <fullName evidence="2">DUF2235 domain-containing protein</fullName>
    </submittedName>
</protein>
<dbReference type="Pfam" id="PF09994">
    <property type="entry name" value="T6SS_Tle1-like_cat"/>
    <property type="match status" value="1"/>
</dbReference>
<dbReference type="InterPro" id="IPR018712">
    <property type="entry name" value="Tle1-like_cat"/>
</dbReference>
<dbReference type="Proteomes" id="UP001501479">
    <property type="component" value="Unassembled WGS sequence"/>
</dbReference>
<proteinExistence type="predicted"/>
<dbReference type="PANTHER" id="PTHR33840">
    <property type="match status" value="1"/>
</dbReference>
<evidence type="ECO:0000259" key="1">
    <source>
        <dbReference type="Pfam" id="PF09994"/>
    </source>
</evidence>